<accession>A0A2B7WSN4</accession>
<organism evidence="1 2">
    <name type="scientific">Helicocarpus griseus UAMH5409</name>
    <dbReference type="NCBI Taxonomy" id="1447875"/>
    <lineage>
        <taxon>Eukaryota</taxon>
        <taxon>Fungi</taxon>
        <taxon>Dikarya</taxon>
        <taxon>Ascomycota</taxon>
        <taxon>Pezizomycotina</taxon>
        <taxon>Eurotiomycetes</taxon>
        <taxon>Eurotiomycetidae</taxon>
        <taxon>Onygenales</taxon>
        <taxon>Ajellomycetaceae</taxon>
        <taxon>Helicocarpus</taxon>
    </lineage>
</organism>
<dbReference type="EMBL" id="PDNB01000159">
    <property type="protein sequence ID" value="PGH02404.1"/>
    <property type="molecule type" value="Genomic_DNA"/>
</dbReference>
<sequence>MDVDMHLDRIRQEYLSADLTLNQNSPPIHILSPAWFKALCWRGDLLIGDALVIILKILSLVFLQVAHIIPPALGWGKTIGADSVKARLNVLIILEMFIPDTLEAYHGSAAMDSAGNAISLDAGIHEMFKGLRIYFEPRRGT</sequence>
<dbReference type="Proteomes" id="UP000223968">
    <property type="component" value="Unassembled WGS sequence"/>
</dbReference>
<protein>
    <submittedName>
        <fullName evidence="1">Uncharacterized protein</fullName>
    </submittedName>
</protein>
<gene>
    <name evidence="1" type="ORF">AJ79_07636</name>
</gene>
<comment type="caution">
    <text evidence="1">The sequence shown here is derived from an EMBL/GenBank/DDBJ whole genome shotgun (WGS) entry which is preliminary data.</text>
</comment>
<keyword evidence="2" id="KW-1185">Reference proteome</keyword>
<name>A0A2B7WSN4_9EURO</name>
<reference evidence="1 2" key="1">
    <citation type="submission" date="2017-10" db="EMBL/GenBank/DDBJ databases">
        <title>Comparative genomics in systemic dimorphic fungi from Ajellomycetaceae.</title>
        <authorList>
            <person name="Munoz J.F."/>
            <person name="Mcewen J.G."/>
            <person name="Clay O.K."/>
            <person name="Cuomo C.A."/>
        </authorList>
    </citation>
    <scope>NUCLEOTIDE SEQUENCE [LARGE SCALE GENOMIC DNA]</scope>
    <source>
        <strain evidence="1 2">UAMH5409</strain>
    </source>
</reference>
<evidence type="ECO:0000313" key="1">
    <source>
        <dbReference type="EMBL" id="PGH02404.1"/>
    </source>
</evidence>
<proteinExistence type="predicted"/>
<evidence type="ECO:0000313" key="2">
    <source>
        <dbReference type="Proteomes" id="UP000223968"/>
    </source>
</evidence>
<dbReference type="AlphaFoldDB" id="A0A2B7WSN4"/>